<evidence type="ECO:0000313" key="3">
    <source>
        <dbReference type="Proteomes" id="UP000595446"/>
    </source>
</evidence>
<feature type="region of interest" description="Disordered" evidence="1">
    <location>
        <begin position="29"/>
        <end position="54"/>
    </location>
</feature>
<evidence type="ECO:0000256" key="1">
    <source>
        <dbReference type="SAM" id="MobiDB-lite"/>
    </source>
</evidence>
<reference evidence="2 3" key="1">
    <citation type="submission" date="2020-12" db="EMBL/GenBank/DDBJ databases">
        <title>Complete genome sequence of Mycobacterium heckeshornense JCM 15655T, closely related to a pathogenic non-tuberculous mycobacterial species Mycobacterium xenopi.</title>
        <authorList>
            <person name="Yoshida M."/>
            <person name="Fukano H."/>
            <person name="Asakura T."/>
            <person name="Suzuki M."/>
            <person name="Hoshino Y."/>
        </authorList>
    </citation>
    <scope>NUCLEOTIDE SEQUENCE [LARGE SCALE GENOMIC DNA]</scope>
    <source>
        <strain evidence="2 3">JCM 15655</strain>
    </source>
</reference>
<dbReference type="AlphaFoldDB" id="A0A7R7GUC9"/>
<keyword evidence="3" id="KW-1185">Reference proteome</keyword>
<accession>A0A7R7GUC9</accession>
<dbReference type="EMBL" id="AP024237">
    <property type="protein sequence ID" value="BCO36205.1"/>
    <property type="molecule type" value="Genomic_DNA"/>
</dbReference>
<sequence length="54" mass="6047">MYTLRPYIGAELPGEAVWTSRRAVVIGGGHQRGGRRRFPQPGEQLRQLTALGRE</sequence>
<dbReference type="RefSeq" id="WP_201399510.1">
    <property type="nucleotide sequence ID" value="NZ_AP024237.1"/>
</dbReference>
<protein>
    <submittedName>
        <fullName evidence="2">Uncharacterized protein</fullName>
    </submittedName>
</protein>
<dbReference type="Proteomes" id="UP000595446">
    <property type="component" value="Chromosome"/>
</dbReference>
<organism evidence="2 3">
    <name type="scientific">Mycobacterium heckeshornense</name>
    <dbReference type="NCBI Taxonomy" id="110505"/>
    <lineage>
        <taxon>Bacteria</taxon>
        <taxon>Bacillati</taxon>
        <taxon>Actinomycetota</taxon>
        <taxon>Actinomycetes</taxon>
        <taxon>Mycobacteriales</taxon>
        <taxon>Mycobacteriaceae</taxon>
        <taxon>Mycobacterium</taxon>
    </lineage>
</organism>
<evidence type="ECO:0000313" key="2">
    <source>
        <dbReference type="EMBL" id="BCO36205.1"/>
    </source>
</evidence>
<proteinExistence type="predicted"/>
<name>A0A7R7GUC9_9MYCO</name>
<gene>
    <name evidence="2" type="ORF">MHEC_26380</name>
</gene>